<dbReference type="InterPro" id="IPR012337">
    <property type="entry name" value="RNaseH-like_sf"/>
</dbReference>
<evidence type="ECO:0000313" key="2">
    <source>
        <dbReference type="Proteomes" id="UP000031668"/>
    </source>
</evidence>
<proteinExistence type="predicted"/>
<evidence type="ECO:0008006" key="3">
    <source>
        <dbReference type="Google" id="ProtNLM"/>
    </source>
</evidence>
<dbReference type="Gene3D" id="3.30.420.10">
    <property type="entry name" value="Ribonuclease H-like superfamily/Ribonuclease H"/>
    <property type="match status" value="1"/>
</dbReference>
<dbReference type="AlphaFoldDB" id="A0A0C2NMC8"/>
<gene>
    <name evidence="1" type="ORF">RF11_07995</name>
</gene>
<organism evidence="1 2">
    <name type="scientific">Thelohanellus kitauei</name>
    <name type="common">Myxosporean</name>
    <dbReference type="NCBI Taxonomy" id="669202"/>
    <lineage>
        <taxon>Eukaryota</taxon>
        <taxon>Metazoa</taxon>
        <taxon>Cnidaria</taxon>
        <taxon>Myxozoa</taxon>
        <taxon>Myxosporea</taxon>
        <taxon>Bivalvulida</taxon>
        <taxon>Platysporina</taxon>
        <taxon>Myxobolidae</taxon>
        <taxon>Thelohanellus</taxon>
    </lineage>
</organism>
<dbReference type="SUPFAM" id="SSF53098">
    <property type="entry name" value="Ribonuclease H-like"/>
    <property type="match status" value="1"/>
</dbReference>
<dbReference type="InterPro" id="IPR043502">
    <property type="entry name" value="DNA/RNA_pol_sf"/>
</dbReference>
<dbReference type="Gene3D" id="3.30.70.270">
    <property type="match status" value="1"/>
</dbReference>
<protein>
    <recommendedName>
        <fullName evidence="3">Integrase catalytic domain-containing protein</fullName>
    </recommendedName>
</protein>
<dbReference type="GO" id="GO:0006259">
    <property type="term" value="P:DNA metabolic process"/>
    <property type="evidence" value="ECO:0007669"/>
    <property type="project" value="UniProtKB-ARBA"/>
</dbReference>
<dbReference type="InterPro" id="IPR043128">
    <property type="entry name" value="Rev_trsase/Diguanyl_cyclase"/>
</dbReference>
<dbReference type="InterPro" id="IPR036397">
    <property type="entry name" value="RNaseH_sf"/>
</dbReference>
<dbReference type="PANTHER" id="PTHR47331:SF6">
    <property type="entry name" value="DOUBLECORTIN DOMAIN-CONTAINING PROTEIN"/>
    <property type="match status" value="1"/>
</dbReference>
<name>A0A0C2NMC8_THEKT</name>
<comment type="caution">
    <text evidence="1">The sequence shown here is derived from an EMBL/GenBank/DDBJ whole genome shotgun (WGS) entry which is preliminary data.</text>
</comment>
<accession>A0A0C2NMC8</accession>
<dbReference type="Proteomes" id="UP000031668">
    <property type="component" value="Unassembled WGS sequence"/>
</dbReference>
<dbReference type="Gene3D" id="3.10.10.10">
    <property type="entry name" value="HIV Type 1 Reverse Transcriptase, subunit A, domain 1"/>
    <property type="match status" value="1"/>
</dbReference>
<dbReference type="PANTHER" id="PTHR47331">
    <property type="entry name" value="PHD-TYPE DOMAIN-CONTAINING PROTEIN"/>
    <property type="match status" value="1"/>
</dbReference>
<dbReference type="EMBL" id="JWZT01000015">
    <property type="protein sequence ID" value="KII75172.1"/>
    <property type="molecule type" value="Genomic_DNA"/>
</dbReference>
<dbReference type="OrthoDB" id="6153490at2759"/>
<dbReference type="GO" id="GO:0003676">
    <property type="term" value="F:nucleic acid binding"/>
    <property type="evidence" value="ECO:0007669"/>
    <property type="project" value="InterPro"/>
</dbReference>
<reference evidence="1 2" key="1">
    <citation type="journal article" date="2014" name="Genome Biol. Evol.">
        <title>The genome of the myxosporean Thelohanellus kitauei shows adaptations to nutrient acquisition within its fish host.</title>
        <authorList>
            <person name="Yang Y."/>
            <person name="Xiong J."/>
            <person name="Zhou Z."/>
            <person name="Huo F."/>
            <person name="Miao W."/>
            <person name="Ran C."/>
            <person name="Liu Y."/>
            <person name="Zhang J."/>
            <person name="Feng J."/>
            <person name="Wang M."/>
            <person name="Wang M."/>
            <person name="Wang L."/>
            <person name="Yao B."/>
        </authorList>
    </citation>
    <scope>NUCLEOTIDE SEQUENCE [LARGE SCALE GENOMIC DNA]</scope>
    <source>
        <strain evidence="1">Wuqing</strain>
    </source>
</reference>
<sequence>MPFNISKISSTNKPENSISANIFFDTGSYRSYIRSDLAKSLNCHLDKAEKVINRHIQFQQIKDNKNSIRAKFYTIHEICNFSPDISRYRKIVERHNITDVSYTEIDHCSDRIGILIGSDLCWELIKSINRLDDKINESRASRNVPAISCFQRQRISEYDAIFDQDCLQQFDPNVLWKLDQIGIHESPIETNADISQLNFNENINRIDGRHFVSLRGKDLQRISLMTEYDNTIKLQLQNDIIEEVFPVNRNQEAHYLAHRPVIRPDHNTTKLRIVFYKNLSISDVEKAFLQIGINDDDRDFLREITDNFKVYRFKRLPFGLICAPFLLEASILYHLKQQRDKHSSLLIRNIYLDKAVIGYNSIEEAKEGYNTLKANGEAIVELNRYFDQDCKENEIVQDLGTSSFLSAFRRFISRRGFPKLIVSDNGSYFKMASKFLTKDSDLTINSCEVSKFLQKHDIVWKFIIEYAPWYGGF</sequence>
<keyword evidence="2" id="KW-1185">Reference proteome</keyword>
<evidence type="ECO:0000313" key="1">
    <source>
        <dbReference type="EMBL" id="KII75172.1"/>
    </source>
</evidence>
<dbReference type="SUPFAM" id="SSF56672">
    <property type="entry name" value="DNA/RNA polymerases"/>
    <property type="match status" value="1"/>
</dbReference>